<keyword evidence="1" id="KW-1133">Transmembrane helix</keyword>
<name>A0A0R2L7F2_9LACO</name>
<keyword evidence="3" id="KW-1185">Reference proteome</keyword>
<evidence type="ECO:0000313" key="2">
    <source>
        <dbReference type="EMBL" id="KRN97759.1"/>
    </source>
</evidence>
<dbReference type="OrthoDB" id="2194927at2"/>
<feature type="transmembrane region" description="Helical" evidence="1">
    <location>
        <begin position="30"/>
        <end position="49"/>
    </location>
</feature>
<organism evidence="2 3">
    <name type="scientific">Companilactobacillus kimchiensis</name>
    <dbReference type="NCBI Taxonomy" id="993692"/>
    <lineage>
        <taxon>Bacteria</taxon>
        <taxon>Bacillati</taxon>
        <taxon>Bacillota</taxon>
        <taxon>Bacilli</taxon>
        <taxon>Lactobacillales</taxon>
        <taxon>Lactobacillaceae</taxon>
        <taxon>Companilactobacillus</taxon>
    </lineage>
</organism>
<accession>A0A0R2L7F2</accession>
<dbReference type="Proteomes" id="UP000051006">
    <property type="component" value="Unassembled WGS sequence"/>
</dbReference>
<dbReference type="PATRIC" id="fig|993692.3.peg.1625"/>
<gene>
    <name evidence="2" type="ORF">IV57_GL001601</name>
</gene>
<dbReference type="STRING" id="993692.IV57_GL001601"/>
<dbReference type="AlphaFoldDB" id="A0A0R2L7F2"/>
<keyword evidence="1" id="KW-0812">Transmembrane</keyword>
<evidence type="ECO:0000313" key="3">
    <source>
        <dbReference type="Proteomes" id="UP000051006"/>
    </source>
</evidence>
<sequence>MIELIGFILTILIVAFQSFAGYKHNKYLGMILPVIFIGSIIYLMAAGRFELTTRNIVMPIVGLVALIGLYGFAGRTKK</sequence>
<comment type="caution">
    <text evidence="2">The sequence shown here is derived from an EMBL/GenBank/DDBJ whole genome shotgun (WGS) entry which is preliminary data.</text>
</comment>
<evidence type="ECO:0000256" key="1">
    <source>
        <dbReference type="SAM" id="Phobius"/>
    </source>
</evidence>
<protein>
    <submittedName>
        <fullName evidence="2">Uncharacterized protein</fullName>
    </submittedName>
</protein>
<reference evidence="2 3" key="1">
    <citation type="journal article" date="2015" name="Genome Announc.">
        <title>Expanding the biotechnology potential of lactobacilli through comparative genomics of 213 strains and associated genera.</title>
        <authorList>
            <person name="Sun Z."/>
            <person name="Harris H.M."/>
            <person name="McCann A."/>
            <person name="Guo C."/>
            <person name="Argimon S."/>
            <person name="Zhang W."/>
            <person name="Yang X."/>
            <person name="Jeffery I.B."/>
            <person name="Cooney J.C."/>
            <person name="Kagawa T.F."/>
            <person name="Liu W."/>
            <person name="Song Y."/>
            <person name="Salvetti E."/>
            <person name="Wrobel A."/>
            <person name="Rasinkangas P."/>
            <person name="Parkhill J."/>
            <person name="Rea M.C."/>
            <person name="O'Sullivan O."/>
            <person name="Ritari J."/>
            <person name="Douillard F.P."/>
            <person name="Paul Ross R."/>
            <person name="Yang R."/>
            <person name="Briner A.E."/>
            <person name="Felis G.E."/>
            <person name="de Vos W.M."/>
            <person name="Barrangou R."/>
            <person name="Klaenhammer T.R."/>
            <person name="Caufield P.W."/>
            <person name="Cui Y."/>
            <person name="Zhang H."/>
            <person name="O'Toole P.W."/>
        </authorList>
    </citation>
    <scope>NUCLEOTIDE SEQUENCE [LARGE SCALE GENOMIC DNA]</scope>
    <source>
        <strain evidence="2 3">DSM 24716</strain>
    </source>
</reference>
<dbReference type="EMBL" id="JQCF01000031">
    <property type="protein sequence ID" value="KRN97759.1"/>
    <property type="molecule type" value="Genomic_DNA"/>
</dbReference>
<keyword evidence="1" id="KW-0472">Membrane</keyword>
<proteinExistence type="predicted"/>
<dbReference type="RefSeq" id="WP_057881628.1">
    <property type="nucleotide sequence ID" value="NZ_JQCF01000031.1"/>
</dbReference>
<feature type="transmembrane region" description="Helical" evidence="1">
    <location>
        <begin position="56"/>
        <end position="73"/>
    </location>
</feature>